<reference evidence="2" key="1">
    <citation type="submission" date="2021-01" db="EMBL/GenBank/DDBJ databases">
        <authorList>
            <person name="Corre E."/>
            <person name="Pelletier E."/>
            <person name="Niang G."/>
            <person name="Scheremetjew M."/>
            <person name="Finn R."/>
            <person name="Kale V."/>
            <person name="Holt S."/>
            <person name="Cochrane G."/>
            <person name="Meng A."/>
            <person name="Brown T."/>
            <person name="Cohen L."/>
        </authorList>
    </citation>
    <scope>NUCLEOTIDE SEQUENCE</scope>
    <source>
        <strain evidence="2">CCCM811</strain>
    </source>
</reference>
<feature type="compositionally biased region" description="Basic and acidic residues" evidence="1">
    <location>
        <begin position="133"/>
        <end position="143"/>
    </location>
</feature>
<feature type="region of interest" description="Disordered" evidence="1">
    <location>
        <begin position="256"/>
        <end position="289"/>
    </location>
</feature>
<accession>A0A7S4DVD3</accession>
<feature type="region of interest" description="Disordered" evidence="1">
    <location>
        <begin position="319"/>
        <end position="370"/>
    </location>
</feature>
<evidence type="ECO:0000313" key="2">
    <source>
        <dbReference type="EMBL" id="CAE0673194.1"/>
    </source>
</evidence>
<feature type="compositionally biased region" description="Basic and acidic residues" evidence="1">
    <location>
        <begin position="319"/>
        <end position="328"/>
    </location>
</feature>
<proteinExistence type="predicted"/>
<feature type="compositionally biased region" description="Basic and acidic residues" evidence="1">
    <location>
        <begin position="109"/>
        <end position="119"/>
    </location>
</feature>
<feature type="region of interest" description="Disordered" evidence="1">
    <location>
        <begin position="209"/>
        <end position="234"/>
    </location>
</feature>
<sequence length="434" mass="49689">MTKSETKKGKQAKLPTANATIIGENPCLYPLVLPGEKGATTFGVQKCQNLLFLQNYLASQYLLDKSIVNGFANKQETRMAALNSRVPLEESCNASRNIKPKSKKVKKTSACEKEDDAKKQEKKRVKKKKRPAQLKEPKKENSSKNKRQKTSGDQPGKKCNKLKKSPRSPASVTPRRKAPSDLMGFVSLNLPVPRDITAEWQKFKKEIITPPWQPKRYKEKDNDEESSSEEDISEETYFRWHTRSFERDCLRIRKVLENKPPKNRSLNKAVRNPGNKAKAKPMHPEKQLLSQPMTYNYDVFTPRWSTPKEYIRFVDKDADAKVSPKPETEVQAQPPKINGRQSAGKQRKKKRRAPTTKEDPKALRTTSNEEDLAEMKLRYLELQAQLEKLCGKKRVNSVELSSRSTWKAEKKKGKDGKETNVIRLLRVSKRESAA</sequence>
<feature type="region of interest" description="Disordered" evidence="1">
    <location>
        <begin position="90"/>
        <end position="186"/>
    </location>
</feature>
<dbReference type="AlphaFoldDB" id="A0A7S4DVD3"/>
<feature type="compositionally biased region" description="Basic residues" evidence="1">
    <location>
        <begin position="98"/>
        <end position="107"/>
    </location>
</feature>
<organism evidence="2">
    <name type="scientific">Lotharella globosa</name>
    <dbReference type="NCBI Taxonomy" id="91324"/>
    <lineage>
        <taxon>Eukaryota</taxon>
        <taxon>Sar</taxon>
        <taxon>Rhizaria</taxon>
        <taxon>Cercozoa</taxon>
        <taxon>Chlorarachniophyceae</taxon>
        <taxon>Lotharella</taxon>
    </lineage>
</organism>
<name>A0A7S4DVD3_9EUKA</name>
<protein>
    <submittedName>
        <fullName evidence="2">Uncharacterized protein</fullName>
    </submittedName>
</protein>
<feature type="region of interest" description="Disordered" evidence="1">
    <location>
        <begin position="393"/>
        <end position="418"/>
    </location>
</feature>
<feature type="compositionally biased region" description="Basic residues" evidence="1">
    <location>
        <begin position="120"/>
        <end position="132"/>
    </location>
</feature>
<dbReference type="EMBL" id="HBIV01034864">
    <property type="protein sequence ID" value="CAE0673194.1"/>
    <property type="molecule type" value="Transcribed_RNA"/>
</dbReference>
<gene>
    <name evidence="2" type="ORF">LGLO00237_LOCUS24870</name>
</gene>
<feature type="compositionally biased region" description="Basic residues" evidence="1">
    <location>
        <begin position="345"/>
        <end position="354"/>
    </location>
</feature>
<evidence type="ECO:0000256" key="1">
    <source>
        <dbReference type="SAM" id="MobiDB-lite"/>
    </source>
</evidence>
<feature type="compositionally biased region" description="Acidic residues" evidence="1">
    <location>
        <begin position="222"/>
        <end position="234"/>
    </location>
</feature>